<dbReference type="RefSeq" id="XP_003148471.1">
    <property type="nucleotide sequence ID" value="XM_003148423.1"/>
</dbReference>
<organism evidence="1">
    <name type="scientific">Loa loa</name>
    <name type="common">Eye worm</name>
    <name type="synonym">Filaria loa</name>
    <dbReference type="NCBI Taxonomy" id="7209"/>
    <lineage>
        <taxon>Eukaryota</taxon>
        <taxon>Metazoa</taxon>
        <taxon>Ecdysozoa</taxon>
        <taxon>Nematoda</taxon>
        <taxon>Chromadorea</taxon>
        <taxon>Rhabditida</taxon>
        <taxon>Spirurina</taxon>
        <taxon>Spiruromorpha</taxon>
        <taxon>Filarioidea</taxon>
        <taxon>Onchocercidae</taxon>
        <taxon>Loa</taxon>
    </lineage>
</organism>
<dbReference type="AlphaFoldDB" id="A0A1S0TLT6"/>
<dbReference type="EMBL" id="JH712247">
    <property type="protein sequence ID" value="EFO15599.1"/>
    <property type="molecule type" value="Genomic_DNA"/>
</dbReference>
<reference evidence="1" key="1">
    <citation type="submission" date="2012-04" db="EMBL/GenBank/DDBJ databases">
        <title>The Genome Sequence of Loa loa.</title>
        <authorList>
            <consortium name="The Broad Institute Genome Sequencing Platform"/>
            <consortium name="Broad Institute Genome Sequencing Center for Infectious Disease"/>
            <person name="Nutman T.B."/>
            <person name="Fink D.L."/>
            <person name="Russ C."/>
            <person name="Young S."/>
            <person name="Zeng Q."/>
            <person name="Gargeya S."/>
            <person name="Alvarado L."/>
            <person name="Berlin A."/>
            <person name="Chapman S.B."/>
            <person name="Chen Z."/>
            <person name="Freedman E."/>
            <person name="Gellesch M."/>
            <person name="Goldberg J."/>
            <person name="Griggs A."/>
            <person name="Gujja S."/>
            <person name="Heilman E.R."/>
            <person name="Heiman D."/>
            <person name="Howarth C."/>
            <person name="Mehta T."/>
            <person name="Neiman D."/>
            <person name="Pearson M."/>
            <person name="Roberts A."/>
            <person name="Saif S."/>
            <person name="Shea T."/>
            <person name="Shenoy N."/>
            <person name="Sisk P."/>
            <person name="Stolte C."/>
            <person name="Sykes S."/>
            <person name="White J."/>
            <person name="Yandava C."/>
            <person name="Haas B."/>
            <person name="Henn M.R."/>
            <person name="Nusbaum C."/>
            <person name="Birren B."/>
        </authorList>
    </citation>
    <scope>NUCLEOTIDE SEQUENCE [LARGE SCALE GENOMIC DNA]</scope>
</reference>
<dbReference type="InParanoid" id="A0A1S0TLT6"/>
<protein>
    <submittedName>
        <fullName evidence="1">Uncharacterized protein</fullName>
    </submittedName>
</protein>
<dbReference type="CTD" id="9950379"/>
<proteinExistence type="predicted"/>
<dbReference type="OrthoDB" id="10414285at2759"/>
<dbReference type="OMA" id="ENHTIRM"/>
<dbReference type="KEGG" id="loa:LOAG_12912"/>
<name>A0A1S0TLT6_LOALO</name>
<sequence>MDEINEVVGEIFSRIQYTTLTYERLNRIKKYFIESQILTSNELDAFKWITDNMETIYKDPINACKKLRVAIGNRSIPIEFAIKALQPFVENHTIRMTDMIKYCSYEGRKKITINELSHILKRLMKMNIKHVLFVDSHSIPTVLL</sequence>
<gene>
    <name evidence="1" type="ORF">LOAG_12912</name>
</gene>
<dbReference type="GeneID" id="9950379"/>
<evidence type="ECO:0000313" key="1">
    <source>
        <dbReference type="EMBL" id="EFO15599.1"/>
    </source>
</evidence>
<accession>A0A1S0TLT6</accession>